<evidence type="ECO:0000259" key="7">
    <source>
        <dbReference type="Pfam" id="PF01137"/>
    </source>
</evidence>
<dbReference type="AlphaFoldDB" id="F8AKK9"/>
<evidence type="ECO:0000256" key="5">
    <source>
        <dbReference type="HAMAP-Rule" id="MF_00200"/>
    </source>
</evidence>
<dbReference type="GO" id="GO:0005524">
    <property type="term" value="F:ATP binding"/>
    <property type="evidence" value="ECO:0007669"/>
    <property type="project" value="UniProtKB-KW"/>
</dbReference>
<dbReference type="CDD" id="cd00874">
    <property type="entry name" value="RNA_Cyclase_Class_II"/>
    <property type="match status" value="1"/>
</dbReference>
<dbReference type="PIRSF" id="PIRSF005378">
    <property type="entry name" value="RNA3'_term_phos_cycl_euk"/>
    <property type="match status" value="1"/>
</dbReference>
<evidence type="ECO:0000313" key="9">
    <source>
        <dbReference type="EMBL" id="AEH07546.1"/>
    </source>
</evidence>
<feature type="domain" description="RNA 3'-terminal phosphate cyclase" evidence="7">
    <location>
        <begin position="15"/>
        <end position="327"/>
    </location>
</feature>
<dbReference type="InterPro" id="IPR023797">
    <property type="entry name" value="RNA3'_phos_cyclase_dom"/>
</dbReference>
<keyword evidence="4 5" id="KW-0547">Nucleotide-binding</keyword>
<dbReference type="PROSITE" id="PS01287">
    <property type="entry name" value="RTC"/>
    <property type="match status" value="1"/>
</dbReference>
<comment type="subcellular location">
    <subcellularLocation>
        <location evidence="5">Cytoplasm</location>
    </subcellularLocation>
</comment>
<evidence type="ECO:0000256" key="6">
    <source>
        <dbReference type="NCBIfam" id="TIGR03399"/>
    </source>
</evidence>
<comment type="catalytic activity">
    <reaction evidence="5">
        <text>a 3'-end 3'-phospho-ribonucleotide-RNA + ATP = a 3'-end 2',3'-cyclophospho-ribonucleotide-RNA + AMP + diphosphate</text>
        <dbReference type="Rhea" id="RHEA:23976"/>
        <dbReference type="Rhea" id="RHEA-COMP:10463"/>
        <dbReference type="Rhea" id="RHEA-COMP:10464"/>
        <dbReference type="ChEBI" id="CHEBI:30616"/>
        <dbReference type="ChEBI" id="CHEBI:33019"/>
        <dbReference type="ChEBI" id="CHEBI:83062"/>
        <dbReference type="ChEBI" id="CHEBI:83064"/>
        <dbReference type="ChEBI" id="CHEBI:456215"/>
        <dbReference type="EC" id="6.5.1.4"/>
    </reaction>
</comment>
<comment type="function">
    <text evidence="5">Catalyzes the conversion of 3'-phosphate to a 2',3'-cyclic phosphodiester at the end of RNA. The mechanism of action of the enzyme occurs in 3 steps: (A) adenylation of the enzyme by ATP; (B) transfer of adenylate to an RNA-N3'P to produce RNA-N3'PP5'A; (C) and attack of the adjacent 2'-hydroxyl on the 3'-phosphorus in the diester linkage to produce the cyclic end product. The biological role of this enzyme is unknown but it is likely to function in some aspects of cellular RNA processing.</text>
</comment>
<organism evidence="9 10">
    <name type="scientific">Methanothermococcus okinawensis (strain DSM 14208 / JCM 11175 / IH1)</name>
    <dbReference type="NCBI Taxonomy" id="647113"/>
    <lineage>
        <taxon>Archaea</taxon>
        <taxon>Methanobacteriati</taxon>
        <taxon>Methanobacteriota</taxon>
        <taxon>Methanomada group</taxon>
        <taxon>Methanococci</taxon>
        <taxon>Methanococcales</taxon>
        <taxon>Methanococcaceae</taxon>
        <taxon>Methanothermococcus</taxon>
    </lineage>
</organism>
<dbReference type="EC" id="6.5.1.4" evidence="5 6"/>
<reference evidence="9" key="1">
    <citation type="submission" date="2011-05" db="EMBL/GenBank/DDBJ databases">
        <title>Complete sequence of chromosome of Methanothermococcus okinawensis IH1.</title>
        <authorList>
            <consortium name="US DOE Joint Genome Institute"/>
            <person name="Lucas S."/>
            <person name="Han J."/>
            <person name="Lapidus A."/>
            <person name="Cheng J.-F."/>
            <person name="Goodwin L."/>
            <person name="Pitluck S."/>
            <person name="Peters L."/>
            <person name="Mikhailova N."/>
            <person name="Held B."/>
            <person name="Han C."/>
            <person name="Tapia R."/>
            <person name="Land M."/>
            <person name="Hauser L."/>
            <person name="Kyrpides N."/>
            <person name="Ivanova N."/>
            <person name="Pagani I."/>
            <person name="Sieprawska-Lupa M."/>
            <person name="Takai K."/>
            <person name="Miyazaki J."/>
            <person name="Whitman W."/>
            <person name="Woyke T."/>
        </authorList>
    </citation>
    <scope>NUCLEOTIDE SEQUENCE</scope>
    <source>
        <strain evidence="9">IH1</strain>
    </source>
</reference>
<sequence length="347" mass="38309">MDNMDNDIVIIDGSYLEGGGQIVRTAVSLSAITQKPVRIINIRKKRKNRGLAHQHVACIKAVKKLCNAEVDGLYVSSETLEFYPNKVVSKDFKIDVETAGSVSLVIQTLLPLALVIDKPVNVIIKGGTNVKNAPPIDYVKNITLDILSKMGYCGNVDIIKRGFYPEGGGEVKLKIRPSTLKPVDLVELTNNKYVEGIVFNQNLDESISKRIRKSATDVLMKNGYMANIKIENTKGISTGVGIFLKCGTVGAQCLGERGLRSEMVGKIAVENLLSEIKTGMALDKYMGDQIIPFLYYSKSTVGVSEITNHTLTNIYVVERFLDVKFNISKYCKNNCNGYLIKCDENKQ</sequence>
<dbReference type="PANTHER" id="PTHR11096:SF0">
    <property type="entry name" value="RNA 3'-TERMINAL PHOSPHATE CYCLASE"/>
    <property type="match status" value="1"/>
</dbReference>
<gene>
    <name evidence="5" type="primary">rtcA</name>
    <name evidence="9" type="ordered locus">Metok_1583</name>
</gene>
<dbReference type="PANTHER" id="PTHR11096">
    <property type="entry name" value="RNA 3' TERMINAL PHOSPHATE CYCLASE"/>
    <property type="match status" value="1"/>
</dbReference>
<dbReference type="SUPFAM" id="SSF52913">
    <property type="entry name" value="RNA 3'-terminal phosphate cyclase, RPTC, insert domain"/>
    <property type="match status" value="1"/>
</dbReference>
<keyword evidence="10" id="KW-1185">Reference proteome</keyword>
<keyword evidence="5" id="KW-0067">ATP-binding</keyword>
<evidence type="ECO:0000313" key="10">
    <source>
        <dbReference type="Proteomes" id="UP000009296"/>
    </source>
</evidence>
<dbReference type="Pfam" id="PF05189">
    <property type="entry name" value="RTC_insert"/>
    <property type="match status" value="1"/>
</dbReference>
<evidence type="ECO:0000259" key="8">
    <source>
        <dbReference type="Pfam" id="PF05189"/>
    </source>
</evidence>
<feature type="binding site" evidence="5">
    <location>
        <position position="107"/>
    </location>
    <ligand>
        <name>ATP</name>
        <dbReference type="ChEBI" id="CHEBI:30616"/>
    </ligand>
</feature>
<dbReference type="SUPFAM" id="SSF55205">
    <property type="entry name" value="EPT/RTPC-like"/>
    <property type="match status" value="2"/>
</dbReference>
<keyword evidence="3 5" id="KW-0436">Ligase</keyword>
<dbReference type="Pfam" id="PF01137">
    <property type="entry name" value="RTC"/>
    <property type="match status" value="1"/>
</dbReference>
<keyword evidence="5" id="KW-0963">Cytoplasm</keyword>
<dbReference type="InterPro" id="IPR017770">
    <property type="entry name" value="RNA3'_term_phos_cyc_type_1"/>
</dbReference>
<feature type="active site" description="Tele-AMP-histidine intermediate" evidence="5">
    <location>
        <position position="309"/>
    </location>
</feature>
<dbReference type="GO" id="GO:0003963">
    <property type="term" value="F:RNA-3'-phosphate cyclase activity"/>
    <property type="evidence" value="ECO:0007669"/>
    <property type="project" value="UniProtKB-UniRule"/>
</dbReference>
<dbReference type="KEGG" id="mok:Metok_1583"/>
<feature type="domain" description="RNA 3'-terminal phosphate cyclase insert" evidence="8">
    <location>
        <begin position="193"/>
        <end position="277"/>
    </location>
</feature>
<protein>
    <recommendedName>
        <fullName evidence="2 5">RNA 3'-terminal phosphate cyclase</fullName>
        <shortName evidence="5">RNA cyclase</shortName>
        <shortName evidence="5">RNA-3'-phosphate cyclase</shortName>
        <ecNumber evidence="5 6">6.5.1.4</ecNumber>
    </recommendedName>
</protein>
<dbReference type="eggNOG" id="arCOG04125">
    <property type="taxonomic scope" value="Archaea"/>
</dbReference>
<dbReference type="InterPro" id="IPR020719">
    <property type="entry name" value="RNA3'_term_phos_cycl-like_CS"/>
</dbReference>
<proteinExistence type="inferred from homology"/>
<dbReference type="HAMAP" id="MF_00200">
    <property type="entry name" value="RTC"/>
    <property type="match status" value="1"/>
</dbReference>
<name>F8AKK9_METOI</name>
<dbReference type="STRING" id="647113.Metok_1583"/>
<dbReference type="GO" id="GO:0005737">
    <property type="term" value="C:cytoplasm"/>
    <property type="evidence" value="ECO:0007669"/>
    <property type="project" value="UniProtKB-SubCell"/>
</dbReference>
<feature type="binding site" evidence="5">
    <location>
        <begin position="285"/>
        <end position="289"/>
    </location>
    <ligand>
        <name>ATP</name>
        <dbReference type="ChEBI" id="CHEBI:30616"/>
    </ligand>
</feature>
<dbReference type="InterPro" id="IPR013792">
    <property type="entry name" value="RNA3'P_cycl/enolpyr_Trfase_a/b"/>
</dbReference>
<evidence type="ECO:0000256" key="1">
    <source>
        <dbReference type="ARBA" id="ARBA00009206"/>
    </source>
</evidence>
<dbReference type="HOGENOM" id="CLU_027882_0_0_2"/>
<comment type="similarity">
    <text evidence="1 5">Belongs to the RNA 3'-terminal cyclase family. Type 1 subfamily.</text>
</comment>
<dbReference type="EMBL" id="CP002792">
    <property type="protein sequence ID" value="AEH07546.1"/>
    <property type="molecule type" value="Genomic_DNA"/>
</dbReference>
<dbReference type="NCBIfam" id="TIGR03399">
    <property type="entry name" value="RNA_3prim_cycl"/>
    <property type="match status" value="1"/>
</dbReference>
<evidence type="ECO:0000256" key="4">
    <source>
        <dbReference type="ARBA" id="ARBA00022741"/>
    </source>
</evidence>
<accession>F8AKK9</accession>
<dbReference type="InterPro" id="IPR000228">
    <property type="entry name" value="RNA3'_term_phos_cyc"/>
</dbReference>
<dbReference type="Gene3D" id="3.30.360.20">
    <property type="entry name" value="RNA 3'-terminal phosphate cyclase, insert domain"/>
    <property type="match status" value="1"/>
</dbReference>
<dbReference type="Proteomes" id="UP000009296">
    <property type="component" value="Chromosome"/>
</dbReference>
<evidence type="ECO:0000256" key="3">
    <source>
        <dbReference type="ARBA" id="ARBA00022598"/>
    </source>
</evidence>
<evidence type="ECO:0000256" key="2">
    <source>
        <dbReference type="ARBA" id="ARBA00021428"/>
    </source>
</evidence>
<dbReference type="GO" id="GO:0006396">
    <property type="term" value="P:RNA processing"/>
    <property type="evidence" value="ECO:0007669"/>
    <property type="project" value="UniProtKB-UniRule"/>
</dbReference>
<dbReference type="InterPro" id="IPR013791">
    <property type="entry name" value="RNA3'-term_phos_cycl_insert"/>
</dbReference>
<dbReference type="Gene3D" id="3.65.10.20">
    <property type="entry name" value="RNA 3'-terminal phosphate cyclase domain"/>
    <property type="match status" value="1"/>
</dbReference>
<dbReference type="InterPro" id="IPR037136">
    <property type="entry name" value="RNA3'_phos_cyclase_dom_sf"/>
</dbReference>
<dbReference type="InterPro" id="IPR036553">
    <property type="entry name" value="RPTC_insert"/>
</dbReference>